<dbReference type="KEGG" id="carl:PXC00_00305"/>
<evidence type="ECO:0000313" key="3">
    <source>
        <dbReference type="Proteomes" id="UP001300604"/>
    </source>
</evidence>
<protein>
    <recommendedName>
        <fullName evidence="4">Copper resistance protein NlpE</fullName>
    </recommendedName>
</protein>
<reference evidence="2" key="1">
    <citation type="submission" date="2023-09" db="EMBL/GenBank/DDBJ databases">
        <authorList>
            <person name="Zeng C."/>
        </authorList>
    </citation>
    <scope>NUCLEOTIDE SEQUENCE</scope>
    <source>
        <strain evidence="2">ZCY20-5</strain>
    </source>
</reference>
<name>A0AA97H171_9FIRM</name>
<organism evidence="2 3">
    <name type="scientific">Caproicibacterium argilliputei</name>
    <dbReference type="NCBI Taxonomy" id="3030016"/>
    <lineage>
        <taxon>Bacteria</taxon>
        <taxon>Bacillati</taxon>
        <taxon>Bacillota</taxon>
        <taxon>Clostridia</taxon>
        <taxon>Eubacteriales</taxon>
        <taxon>Oscillospiraceae</taxon>
        <taxon>Caproicibacterium</taxon>
    </lineage>
</organism>
<dbReference type="RefSeq" id="WP_275847002.1">
    <property type="nucleotide sequence ID" value="NZ_CP135996.1"/>
</dbReference>
<feature type="chain" id="PRO_5041660993" description="Copper resistance protein NlpE" evidence="1">
    <location>
        <begin position="24"/>
        <end position="149"/>
    </location>
</feature>
<sequence>MKNKRFAALVMSVAIIFAGISFSGCGNSASAAKDDGSAKITESTIDGQLWNDSSEHYTYTFYANGKFTVTAGVVNGTNASAYTANGTYTLNDKKLTLLLDPMKEVFTQSEKGGRTMFTGGDGPYSLYTSQSAAEDSIAKGTGKVSSSSK</sequence>
<keyword evidence="3" id="KW-1185">Reference proteome</keyword>
<dbReference type="EMBL" id="CP135996">
    <property type="protein sequence ID" value="WOC32341.1"/>
    <property type="molecule type" value="Genomic_DNA"/>
</dbReference>
<accession>A0AA97H171</accession>
<dbReference type="AlphaFoldDB" id="A0AA97H171"/>
<dbReference type="Proteomes" id="UP001300604">
    <property type="component" value="Chromosome"/>
</dbReference>
<proteinExistence type="predicted"/>
<keyword evidence="1" id="KW-0732">Signal</keyword>
<feature type="signal peptide" evidence="1">
    <location>
        <begin position="1"/>
        <end position="23"/>
    </location>
</feature>
<gene>
    <name evidence="2" type="ORF">PXC00_00305</name>
</gene>
<evidence type="ECO:0000256" key="1">
    <source>
        <dbReference type="SAM" id="SignalP"/>
    </source>
</evidence>
<evidence type="ECO:0008006" key="4">
    <source>
        <dbReference type="Google" id="ProtNLM"/>
    </source>
</evidence>
<dbReference type="PROSITE" id="PS51257">
    <property type="entry name" value="PROKAR_LIPOPROTEIN"/>
    <property type="match status" value="1"/>
</dbReference>
<reference evidence="2" key="2">
    <citation type="submission" date="2024-06" db="EMBL/GenBank/DDBJ databases">
        <title>Caproicibacterium argilliputei sp. nov, a novel caproic acid producing anaerobic bacterium isolated from pit mud.</title>
        <authorList>
            <person name="Xia S."/>
        </authorList>
    </citation>
    <scope>NUCLEOTIDE SEQUENCE</scope>
    <source>
        <strain evidence="2">ZCY20-5</strain>
    </source>
</reference>
<evidence type="ECO:0000313" key="2">
    <source>
        <dbReference type="EMBL" id="WOC32341.1"/>
    </source>
</evidence>